<dbReference type="PROSITE" id="PS50011">
    <property type="entry name" value="PROTEIN_KINASE_DOM"/>
    <property type="match status" value="1"/>
</dbReference>
<dbReference type="SMART" id="SM00220">
    <property type="entry name" value="S_TKc"/>
    <property type="match status" value="1"/>
</dbReference>
<organism evidence="2 3">
    <name type="scientific">Panicum virgatum</name>
    <name type="common">Blackwell switchgrass</name>
    <dbReference type="NCBI Taxonomy" id="38727"/>
    <lineage>
        <taxon>Eukaryota</taxon>
        <taxon>Viridiplantae</taxon>
        <taxon>Streptophyta</taxon>
        <taxon>Embryophyta</taxon>
        <taxon>Tracheophyta</taxon>
        <taxon>Spermatophyta</taxon>
        <taxon>Magnoliopsida</taxon>
        <taxon>Liliopsida</taxon>
        <taxon>Poales</taxon>
        <taxon>Poaceae</taxon>
        <taxon>PACMAD clade</taxon>
        <taxon>Panicoideae</taxon>
        <taxon>Panicodae</taxon>
        <taxon>Paniceae</taxon>
        <taxon>Panicinae</taxon>
        <taxon>Panicum</taxon>
        <taxon>Panicum sect. Hiantes</taxon>
    </lineage>
</organism>
<accession>A0A8T0PAC3</accession>
<dbReference type="PANTHER" id="PTHR27006:SF601">
    <property type="entry name" value="PROTEIN KINASE DOMAIN-CONTAINING PROTEIN"/>
    <property type="match status" value="1"/>
</dbReference>
<dbReference type="PANTHER" id="PTHR27006">
    <property type="entry name" value="PROMASTIGOTE SURFACE ANTIGEN PROTEIN PSA"/>
    <property type="match status" value="1"/>
</dbReference>
<reference evidence="2" key="1">
    <citation type="submission" date="2020-05" db="EMBL/GenBank/DDBJ databases">
        <title>WGS assembly of Panicum virgatum.</title>
        <authorList>
            <person name="Lovell J.T."/>
            <person name="Jenkins J."/>
            <person name="Shu S."/>
            <person name="Juenger T.E."/>
            <person name="Schmutz J."/>
        </authorList>
    </citation>
    <scope>NUCLEOTIDE SEQUENCE</scope>
    <source>
        <strain evidence="2">AP13</strain>
    </source>
</reference>
<dbReference type="EMBL" id="CM029052">
    <property type="protein sequence ID" value="KAG2559177.1"/>
    <property type="molecule type" value="Genomic_DNA"/>
</dbReference>
<keyword evidence="3" id="KW-1185">Reference proteome</keyword>
<feature type="domain" description="Protein kinase" evidence="1">
    <location>
        <begin position="1"/>
        <end position="161"/>
    </location>
</feature>
<dbReference type="GO" id="GO:0005524">
    <property type="term" value="F:ATP binding"/>
    <property type="evidence" value="ECO:0007669"/>
    <property type="project" value="InterPro"/>
</dbReference>
<comment type="caution">
    <text evidence="2">The sequence shown here is derived from an EMBL/GenBank/DDBJ whole genome shotgun (WGS) entry which is preliminary data.</text>
</comment>
<evidence type="ECO:0000313" key="2">
    <source>
        <dbReference type="EMBL" id="KAG2559177.1"/>
    </source>
</evidence>
<protein>
    <recommendedName>
        <fullName evidence="1">Protein kinase domain-containing protein</fullName>
    </recommendedName>
</protein>
<name>A0A8T0PAC3_PANVG</name>
<dbReference type="Gene3D" id="1.10.510.10">
    <property type="entry name" value="Transferase(Phosphotransferase) domain 1"/>
    <property type="match status" value="1"/>
</dbReference>
<evidence type="ECO:0000259" key="1">
    <source>
        <dbReference type="PROSITE" id="PS50011"/>
    </source>
</evidence>
<dbReference type="GO" id="GO:0004672">
    <property type="term" value="F:protein kinase activity"/>
    <property type="evidence" value="ECO:0007669"/>
    <property type="project" value="InterPro"/>
</dbReference>
<dbReference type="PROSITE" id="PS00108">
    <property type="entry name" value="PROTEIN_KINASE_ST"/>
    <property type="match status" value="1"/>
</dbReference>
<dbReference type="AlphaFoldDB" id="A0A8T0PAC3"/>
<dbReference type="InterPro" id="IPR008271">
    <property type="entry name" value="Ser/Thr_kinase_AS"/>
</dbReference>
<gene>
    <name evidence="2" type="ORF">PVAP13_8NG295300</name>
</gene>
<dbReference type="InterPro" id="IPR000719">
    <property type="entry name" value="Prot_kinase_dom"/>
</dbReference>
<proteinExistence type="predicted"/>
<evidence type="ECO:0000313" key="3">
    <source>
        <dbReference type="Proteomes" id="UP000823388"/>
    </source>
</evidence>
<dbReference type="Pfam" id="PF00069">
    <property type="entry name" value="Pkinase"/>
    <property type="match status" value="1"/>
</dbReference>
<dbReference type="InterPro" id="IPR011009">
    <property type="entry name" value="Kinase-like_dom_sf"/>
</dbReference>
<dbReference type="SUPFAM" id="SSF56112">
    <property type="entry name" value="Protein kinase-like (PK-like)"/>
    <property type="match status" value="1"/>
</dbReference>
<sequence length="187" mass="21078">MHCLHEQGIAHLDLKPGNVLLDSDMNPKIIDFGISEVLRDNKIYTRGNAVRGTMGYIAPEYMADGIVSTKNDVYAFGITLIETIGSIRVLKPPREYPLDGWAWKARERGRMDEIFHPELYNNDASQLKEIKRCVEVALLCTQCDPADRPPMEDVLQMLPGLKKLPTPKKPSYMLPIRKTHGFGLSSV</sequence>
<dbReference type="Proteomes" id="UP000823388">
    <property type="component" value="Chromosome 8N"/>
</dbReference>